<dbReference type="Pfam" id="PF01476">
    <property type="entry name" value="LysM"/>
    <property type="match status" value="1"/>
</dbReference>
<gene>
    <name evidence="2" type="ORF">LY28_01908</name>
</gene>
<dbReference type="RefSeq" id="WP_110461947.1">
    <property type="nucleotide sequence ID" value="NZ_QKMR01000010.1"/>
</dbReference>
<name>A0A318XJP0_9FIRM</name>
<dbReference type="Proteomes" id="UP000248132">
    <property type="component" value="Unassembled WGS sequence"/>
</dbReference>
<comment type="caution">
    <text evidence="2">The sequence shown here is derived from an EMBL/GenBank/DDBJ whole genome shotgun (WGS) entry which is preliminary data.</text>
</comment>
<evidence type="ECO:0000259" key="1">
    <source>
        <dbReference type="PROSITE" id="PS51782"/>
    </source>
</evidence>
<protein>
    <submittedName>
        <fullName evidence="2">LysM domain-containing protein</fullName>
    </submittedName>
</protein>
<keyword evidence="3" id="KW-1185">Reference proteome</keyword>
<sequence length="99" mass="11693">MKKKYILRNKRRFFGFLFFLSFVSFIMIYANAVSGYKESNYRSIAVNTGDTLWSIAEKYGKDYDIREYIHSLKKINNLESSIIQKNTAILIPSNDYIKE</sequence>
<dbReference type="EMBL" id="QKMR01000010">
    <property type="protein sequence ID" value="PYG87540.1"/>
    <property type="molecule type" value="Genomic_DNA"/>
</dbReference>
<dbReference type="InterPro" id="IPR018392">
    <property type="entry name" value="LysM"/>
</dbReference>
<dbReference type="AlphaFoldDB" id="A0A318XJP0"/>
<dbReference type="CDD" id="cd00118">
    <property type="entry name" value="LysM"/>
    <property type="match status" value="1"/>
</dbReference>
<dbReference type="SMART" id="SM00257">
    <property type="entry name" value="LysM"/>
    <property type="match status" value="1"/>
</dbReference>
<dbReference type="InterPro" id="IPR036779">
    <property type="entry name" value="LysM_dom_sf"/>
</dbReference>
<proteinExistence type="predicted"/>
<dbReference type="PROSITE" id="PS51782">
    <property type="entry name" value="LYSM"/>
    <property type="match status" value="1"/>
</dbReference>
<dbReference type="OrthoDB" id="1716479at2"/>
<dbReference type="SUPFAM" id="SSF54106">
    <property type="entry name" value="LysM domain"/>
    <property type="match status" value="1"/>
</dbReference>
<accession>A0A318XJP0</accession>
<organism evidence="2 3">
    <name type="scientific">Ruminiclostridium sufflavum DSM 19573</name>
    <dbReference type="NCBI Taxonomy" id="1121337"/>
    <lineage>
        <taxon>Bacteria</taxon>
        <taxon>Bacillati</taxon>
        <taxon>Bacillota</taxon>
        <taxon>Clostridia</taxon>
        <taxon>Eubacteriales</taxon>
        <taxon>Oscillospiraceae</taxon>
        <taxon>Ruminiclostridium</taxon>
    </lineage>
</organism>
<feature type="domain" description="LysM" evidence="1">
    <location>
        <begin position="42"/>
        <end position="91"/>
    </location>
</feature>
<evidence type="ECO:0000313" key="2">
    <source>
        <dbReference type="EMBL" id="PYG87540.1"/>
    </source>
</evidence>
<evidence type="ECO:0000313" key="3">
    <source>
        <dbReference type="Proteomes" id="UP000248132"/>
    </source>
</evidence>
<dbReference type="Gene3D" id="3.10.350.10">
    <property type="entry name" value="LysM domain"/>
    <property type="match status" value="1"/>
</dbReference>
<reference evidence="2 3" key="1">
    <citation type="submission" date="2018-06" db="EMBL/GenBank/DDBJ databases">
        <title>Genomic Encyclopedia of Type Strains, Phase I: the one thousand microbial genomes (KMG-I) project.</title>
        <authorList>
            <person name="Kyrpides N."/>
        </authorList>
    </citation>
    <scope>NUCLEOTIDE SEQUENCE [LARGE SCALE GENOMIC DNA]</scope>
    <source>
        <strain evidence="2 3">DSM 19573</strain>
    </source>
</reference>